<sequence>MRFLTVVTTGLALIAPAAHLFVLRNKIGLPKADDFVAQQIYRDWWIVGPFLPLAWLAISGTP</sequence>
<dbReference type="PATRIC" id="fig|348824.6.peg.3932"/>
<dbReference type="EMBL" id="HG916852">
    <property type="protein sequence ID" value="CDM59299.1"/>
    <property type="molecule type" value="Genomic_DNA"/>
</dbReference>
<organism evidence="2 3">
    <name type="scientific">Rhizobium favelukesii</name>
    <dbReference type="NCBI Taxonomy" id="348824"/>
    <lineage>
        <taxon>Bacteria</taxon>
        <taxon>Pseudomonadati</taxon>
        <taxon>Pseudomonadota</taxon>
        <taxon>Alphaproteobacteria</taxon>
        <taxon>Hyphomicrobiales</taxon>
        <taxon>Rhizobiaceae</taxon>
        <taxon>Rhizobium/Agrobacterium group</taxon>
        <taxon>Rhizobium</taxon>
    </lineage>
</organism>
<keyword evidence="1" id="KW-1133">Transmembrane helix</keyword>
<evidence type="ECO:0000256" key="1">
    <source>
        <dbReference type="SAM" id="Phobius"/>
    </source>
</evidence>
<evidence type="ECO:0000313" key="2">
    <source>
        <dbReference type="EMBL" id="CDM59299.1"/>
    </source>
</evidence>
<dbReference type="KEGG" id="rhl:LPU83_3656"/>
<keyword evidence="1" id="KW-0812">Transmembrane</keyword>
<keyword evidence="1" id="KW-0472">Membrane</keyword>
<keyword evidence="3" id="KW-1185">Reference proteome</keyword>
<dbReference type="RefSeq" id="WP_225039742.1">
    <property type="nucleotide sequence ID" value="NZ_ATTO01000016.1"/>
</dbReference>
<evidence type="ECO:0000313" key="3">
    <source>
        <dbReference type="Proteomes" id="UP000019443"/>
    </source>
</evidence>
<name>W6REL4_9HYPH</name>
<gene>
    <name evidence="2" type="ORF">LPU83_3656</name>
</gene>
<accession>W6REL4</accession>
<dbReference type="Proteomes" id="UP000019443">
    <property type="component" value="Chromosome"/>
</dbReference>
<protein>
    <recommendedName>
        <fullName evidence="4">Transmembrane protein</fullName>
    </recommendedName>
</protein>
<proteinExistence type="predicted"/>
<feature type="transmembrane region" description="Helical" evidence="1">
    <location>
        <begin position="44"/>
        <end position="61"/>
    </location>
</feature>
<reference evidence="2" key="1">
    <citation type="submission" date="2013-11" db="EMBL/GenBank/DDBJ databases">
        <title>Draft genome sequence of the broad-host-range Rhizobium sp. LPU83 strain, a member of the low-genetic diversity Oregon-like Rhizobium sp. group.</title>
        <authorList>
            <person name="Wibberg D."/>
            <person name="Puehler A."/>
            <person name="Schlueter A."/>
        </authorList>
    </citation>
    <scope>NUCLEOTIDE SEQUENCE [LARGE SCALE GENOMIC DNA]</scope>
    <source>
        <strain evidence="2">LPU83</strain>
    </source>
</reference>
<dbReference type="AlphaFoldDB" id="W6REL4"/>
<dbReference type="HOGENOM" id="CLU_2901183_0_0_5"/>
<evidence type="ECO:0008006" key="4">
    <source>
        <dbReference type="Google" id="ProtNLM"/>
    </source>
</evidence>